<feature type="compositionally biased region" description="Basic and acidic residues" evidence="2">
    <location>
        <begin position="582"/>
        <end position="599"/>
    </location>
</feature>
<gene>
    <name evidence="3" type="ORF">PF010_g14739</name>
</gene>
<accession>A0A6G0KWR5</accession>
<feature type="region of interest" description="Disordered" evidence="2">
    <location>
        <begin position="578"/>
        <end position="599"/>
    </location>
</feature>
<sequence>MPQSMDVVNEDVAVAAGQLSQADIIERQADAIARLKRQVRKGDEYKQLTKSKLKEAAARLKEYRLRVETLHRELQEEQEKAKKQLKHAAVKAKKQVKDASSQTDKTLTLTRACQTQLSGAVQRVNKKTLVDNGVQTVDTLVDNGASRKRGREHASTSTQTETDQLVPRLSRDLKDVDTQVLMEDTADGQTAAMWTSSEPLQLQVPMLGASDSAFPHETSAALDAELAFSDSDDGEAGAVQEEAAVDIKSSAGLVGSFDPTVLDEIDQELASSSDEDDGGACAVQEEAAVEMKSSAGLVGSFDPAVLDEIDQELASSSDEDDGGGENSNQEEEEERGKRTLMSIDDELDDEFAALDSDSEPEHQEKKHVGGNKEDVDSSSSSDSSDSDSSDSSDSDSDGDADDPMTSIPSSKRPTPMVSPTIPNKPTPSADSTDSTTTTSAGLSLHSAVISMVETVEPADEEDSEGSQSLPDAQTSGVISEGSQSLPDAQTSGVISEGSHSLPDAQTSGVVSEGSHSLPDAQTSGVVSPTKGVAVGKARKAEEANLDDTQGATQKKIKLGGGVSAQVGGVMQERNPHAIATAESKKAEKKPASRSESKEEVRMKKSLAAFTKAIILSTGEEADKDYARRTIALLVNQSSKFVDTNLAHVKTLCQVLADSYRELGVFPMVVLRGTLGIFRAPRSRRLMLDRKLGLSWLCHELLLKVMRTSDEASNASGLLCLSLVEECLQHLRGFLVEERTNIGDSMSSSKIQVQVATRQISVSHDKVFLAHICALHTHLCKSTGQLARSRVLLFDLLRGNPNIRGLYFAAYMVEIYPAMLERSFDQHCVERHDTLKETLLQVLIAIGCVAAERQELVLHQSSHTMLNRIADAIQMREIEVIDGADPKFSRTWVQTLYDKLSASCRPFNPETATATEYYELAKSLEICTAVFGLDVVAQIFSIDRCQKLFSRATLEAKVGVISVVSHIALAAAPKTSDTQDSRTRSENTIDWLHQVLVETNNDETSTDDRFKLLAQCAAECVEVVLGYSAADGLDMRRRGLCAVVRWFEAVPPDQLVGLPAAFLRRLRLAVVAARPQMVRAAV</sequence>
<organism evidence="3 4">
    <name type="scientific">Phytophthora fragariae</name>
    <dbReference type="NCBI Taxonomy" id="53985"/>
    <lineage>
        <taxon>Eukaryota</taxon>
        <taxon>Sar</taxon>
        <taxon>Stramenopiles</taxon>
        <taxon>Oomycota</taxon>
        <taxon>Peronosporomycetes</taxon>
        <taxon>Peronosporales</taxon>
        <taxon>Peronosporaceae</taxon>
        <taxon>Phytophthora</taxon>
    </lineage>
</organism>
<feature type="compositionally biased region" description="Acidic residues" evidence="2">
    <location>
        <begin position="343"/>
        <end position="358"/>
    </location>
</feature>
<feature type="compositionally biased region" description="Basic and acidic residues" evidence="2">
    <location>
        <begin position="359"/>
        <end position="375"/>
    </location>
</feature>
<evidence type="ECO:0000313" key="3">
    <source>
        <dbReference type="EMBL" id="KAE9100661.1"/>
    </source>
</evidence>
<proteinExistence type="predicted"/>
<feature type="region of interest" description="Disordered" evidence="2">
    <location>
        <begin position="294"/>
        <end position="533"/>
    </location>
</feature>
<feature type="compositionally biased region" description="Polar residues" evidence="2">
    <location>
        <begin position="465"/>
        <end position="493"/>
    </location>
</feature>
<evidence type="ECO:0000313" key="4">
    <source>
        <dbReference type="Proteomes" id="UP000488956"/>
    </source>
</evidence>
<feature type="region of interest" description="Disordered" evidence="2">
    <location>
        <begin position="141"/>
        <end position="170"/>
    </location>
</feature>
<keyword evidence="1" id="KW-0175">Coiled coil</keyword>
<evidence type="ECO:0000256" key="1">
    <source>
        <dbReference type="SAM" id="Coils"/>
    </source>
</evidence>
<dbReference type="Proteomes" id="UP000488956">
    <property type="component" value="Unassembled WGS sequence"/>
</dbReference>
<name>A0A6G0KWR5_9STRA</name>
<reference evidence="3 4" key="1">
    <citation type="submission" date="2018-09" db="EMBL/GenBank/DDBJ databases">
        <title>Genomic investigation of the strawberry pathogen Phytophthora fragariae indicates pathogenicity is determined by transcriptional variation in three key races.</title>
        <authorList>
            <person name="Adams T.M."/>
            <person name="Armitage A.D."/>
            <person name="Sobczyk M.K."/>
            <person name="Bates H.J."/>
            <person name="Dunwell J.M."/>
            <person name="Nellist C.F."/>
            <person name="Harrison R.J."/>
        </authorList>
    </citation>
    <scope>NUCLEOTIDE SEQUENCE [LARGE SCALE GENOMIC DNA]</scope>
    <source>
        <strain evidence="3 4">ONT-3</strain>
    </source>
</reference>
<feature type="coiled-coil region" evidence="1">
    <location>
        <begin position="46"/>
        <end position="102"/>
    </location>
</feature>
<dbReference type="AlphaFoldDB" id="A0A6G0KWR5"/>
<dbReference type="EMBL" id="QXFX01000925">
    <property type="protein sequence ID" value="KAE9100661.1"/>
    <property type="molecule type" value="Genomic_DNA"/>
</dbReference>
<feature type="compositionally biased region" description="Acidic residues" evidence="2">
    <location>
        <begin position="384"/>
        <end position="402"/>
    </location>
</feature>
<feature type="compositionally biased region" description="Acidic residues" evidence="2">
    <location>
        <begin position="305"/>
        <end position="333"/>
    </location>
</feature>
<evidence type="ECO:0000256" key="2">
    <source>
        <dbReference type="SAM" id="MobiDB-lite"/>
    </source>
</evidence>
<protein>
    <submittedName>
        <fullName evidence="3">Uncharacterized protein</fullName>
    </submittedName>
</protein>
<comment type="caution">
    <text evidence="3">The sequence shown here is derived from an EMBL/GenBank/DDBJ whole genome shotgun (WGS) entry which is preliminary data.</text>
</comment>
<feature type="compositionally biased region" description="Low complexity" evidence="2">
    <location>
        <begin position="426"/>
        <end position="440"/>
    </location>
</feature>